<comment type="caution">
    <text evidence="3">The sequence shown here is derived from an EMBL/GenBank/DDBJ whole genome shotgun (WGS) entry which is preliminary data.</text>
</comment>
<dbReference type="SUPFAM" id="SSF50249">
    <property type="entry name" value="Nucleic acid-binding proteins"/>
    <property type="match status" value="1"/>
</dbReference>
<accession>A0A932ZTF2</accession>
<gene>
    <name evidence="3" type="ORF">HY618_04870</name>
</gene>
<sequence>MAQKDVVYQEAGCYRFDPRGGRPYLVGGKCRRCGYAAFPARAVCPVCIDRESMEEVSLGSRGTVDTFSVLRAGAPGFEAPYVVAYVLMPAGGRVFSLITGCEPSEGSLEIGTEVELVIEKIREDEQGNEVRGYKFRPVGAGERGAGPR</sequence>
<dbReference type="InterPro" id="IPR022002">
    <property type="entry name" value="ChsH2_Znr"/>
</dbReference>
<evidence type="ECO:0000259" key="2">
    <source>
        <dbReference type="Pfam" id="PF12172"/>
    </source>
</evidence>
<dbReference type="Proteomes" id="UP000752292">
    <property type="component" value="Unassembled WGS sequence"/>
</dbReference>
<reference evidence="3" key="1">
    <citation type="submission" date="2020-07" db="EMBL/GenBank/DDBJ databases">
        <title>Huge and variable diversity of episymbiotic CPR bacteria and DPANN archaea in groundwater ecosystems.</title>
        <authorList>
            <person name="He C.Y."/>
            <person name="Keren R."/>
            <person name="Whittaker M."/>
            <person name="Farag I.F."/>
            <person name="Doudna J."/>
            <person name="Cate J.H.D."/>
            <person name="Banfield J.F."/>
        </authorList>
    </citation>
    <scope>NUCLEOTIDE SEQUENCE</scope>
    <source>
        <strain evidence="3">NC_groundwater_1370_Ag_S-0.2um_69_93</strain>
    </source>
</reference>
<dbReference type="PANTHER" id="PTHR34075">
    <property type="entry name" value="BLR3430 PROTEIN"/>
    <property type="match status" value="1"/>
</dbReference>
<dbReference type="InterPro" id="IPR012340">
    <property type="entry name" value="NA-bd_OB-fold"/>
</dbReference>
<dbReference type="Pfam" id="PF01796">
    <property type="entry name" value="OB_ChsH2_C"/>
    <property type="match status" value="1"/>
</dbReference>
<evidence type="ECO:0000313" key="4">
    <source>
        <dbReference type="Proteomes" id="UP000752292"/>
    </source>
</evidence>
<evidence type="ECO:0000259" key="1">
    <source>
        <dbReference type="Pfam" id="PF01796"/>
    </source>
</evidence>
<dbReference type="Gene3D" id="6.10.30.10">
    <property type="match status" value="1"/>
</dbReference>
<feature type="domain" description="ChsH2 rubredoxin-like zinc ribbon" evidence="2">
    <location>
        <begin position="22"/>
        <end position="50"/>
    </location>
</feature>
<dbReference type="Pfam" id="PF12172">
    <property type="entry name" value="zf-ChsH2"/>
    <property type="match status" value="1"/>
</dbReference>
<proteinExistence type="predicted"/>
<organism evidence="3 4">
    <name type="scientific">Tectimicrobiota bacterium</name>
    <dbReference type="NCBI Taxonomy" id="2528274"/>
    <lineage>
        <taxon>Bacteria</taxon>
        <taxon>Pseudomonadati</taxon>
        <taxon>Nitrospinota/Tectimicrobiota group</taxon>
        <taxon>Candidatus Tectimicrobiota</taxon>
    </lineage>
</organism>
<dbReference type="PANTHER" id="PTHR34075:SF5">
    <property type="entry name" value="BLR3430 PROTEIN"/>
    <property type="match status" value="1"/>
</dbReference>
<dbReference type="InterPro" id="IPR052513">
    <property type="entry name" value="Thioester_dehydratase-like"/>
</dbReference>
<feature type="domain" description="ChsH2 C-terminal OB-fold" evidence="1">
    <location>
        <begin position="56"/>
        <end position="118"/>
    </location>
</feature>
<name>A0A932ZTF2_UNCTE</name>
<dbReference type="AlphaFoldDB" id="A0A932ZTF2"/>
<dbReference type="InterPro" id="IPR002878">
    <property type="entry name" value="ChsH2_C"/>
</dbReference>
<dbReference type="EMBL" id="JACQRX010000211">
    <property type="protein sequence ID" value="MBI4251772.1"/>
    <property type="molecule type" value="Genomic_DNA"/>
</dbReference>
<protein>
    <submittedName>
        <fullName evidence="3">Zn-ribbon domain-containing OB-fold protein</fullName>
    </submittedName>
</protein>
<evidence type="ECO:0000313" key="3">
    <source>
        <dbReference type="EMBL" id="MBI4251772.1"/>
    </source>
</evidence>